<dbReference type="SUPFAM" id="SSF103084">
    <property type="entry name" value="Holliday junction resolvase RusA"/>
    <property type="match status" value="1"/>
</dbReference>
<gene>
    <name evidence="1" type="ORF">D5F11_021595</name>
</gene>
<dbReference type="GO" id="GO:0000287">
    <property type="term" value="F:magnesium ion binding"/>
    <property type="evidence" value="ECO:0007669"/>
    <property type="project" value="InterPro"/>
</dbReference>
<dbReference type="InterPro" id="IPR008822">
    <property type="entry name" value="Endonuclease_RusA-like"/>
</dbReference>
<accession>A0A429X2J4</accession>
<dbReference type="RefSeq" id="WP_120118343.1">
    <property type="nucleotide sequence ID" value="NZ_QYTW02000030.1"/>
</dbReference>
<dbReference type="EMBL" id="QYTW02000030">
    <property type="protein sequence ID" value="RST57657.1"/>
    <property type="molecule type" value="Genomic_DNA"/>
</dbReference>
<proteinExistence type="predicted"/>
<sequence>MNEIVAASKKHHMQYANMKRTYTRLVALKSRNLPKIDKANFEITWYCKDRRKDKDNIMGGQKFIFDGLVEAGVIKNDGWAQIGDIWHRFSVDKENPRVEIRVEEMEG</sequence>
<dbReference type="Gene3D" id="3.30.1330.70">
    <property type="entry name" value="Holliday junction resolvase RusA"/>
    <property type="match status" value="1"/>
</dbReference>
<dbReference type="InterPro" id="IPR036614">
    <property type="entry name" value="RusA-like_sf"/>
</dbReference>
<organism evidence="1 2">
    <name type="scientific">Siminovitchia terrae</name>
    <name type="common">Bacillus terrae</name>
    <dbReference type="NCBI Taxonomy" id="1914933"/>
    <lineage>
        <taxon>Bacteria</taxon>
        <taxon>Bacillati</taxon>
        <taxon>Bacillota</taxon>
        <taxon>Bacilli</taxon>
        <taxon>Bacillales</taxon>
        <taxon>Bacillaceae</taxon>
        <taxon>Siminovitchia</taxon>
    </lineage>
</organism>
<evidence type="ECO:0000313" key="1">
    <source>
        <dbReference type="EMBL" id="RST57657.1"/>
    </source>
</evidence>
<dbReference type="AlphaFoldDB" id="A0A429X2J4"/>
<dbReference type="OrthoDB" id="2087700at2"/>
<protein>
    <submittedName>
        <fullName evidence="1">RusA family crossover junction endodeoxyribonuclease</fullName>
    </submittedName>
</protein>
<evidence type="ECO:0000313" key="2">
    <source>
        <dbReference type="Proteomes" id="UP000287296"/>
    </source>
</evidence>
<dbReference type="GO" id="GO:0006281">
    <property type="term" value="P:DNA repair"/>
    <property type="evidence" value="ECO:0007669"/>
    <property type="project" value="InterPro"/>
</dbReference>
<dbReference type="Pfam" id="PF05866">
    <property type="entry name" value="RusA"/>
    <property type="match status" value="1"/>
</dbReference>
<comment type="caution">
    <text evidence="1">The sequence shown here is derived from an EMBL/GenBank/DDBJ whole genome shotgun (WGS) entry which is preliminary data.</text>
</comment>
<dbReference type="Proteomes" id="UP000287296">
    <property type="component" value="Unassembled WGS sequence"/>
</dbReference>
<reference evidence="1 2" key="1">
    <citation type="submission" date="2018-12" db="EMBL/GenBank/DDBJ databases">
        <authorList>
            <person name="Sun L."/>
            <person name="Chen Z."/>
        </authorList>
    </citation>
    <scope>NUCLEOTIDE SEQUENCE [LARGE SCALE GENOMIC DNA]</scope>
    <source>
        <strain evidence="1 2">LMG 29736</strain>
    </source>
</reference>
<dbReference type="GO" id="GO:0006310">
    <property type="term" value="P:DNA recombination"/>
    <property type="evidence" value="ECO:0007669"/>
    <property type="project" value="InterPro"/>
</dbReference>
<name>A0A429X2J4_SIMTE</name>